<name>A0AAD9XX68_COLKA</name>
<proteinExistence type="predicted"/>
<comment type="caution">
    <text evidence="1">The sequence shown here is derived from an EMBL/GenBank/DDBJ whole genome shotgun (WGS) entry which is preliminary data.</text>
</comment>
<evidence type="ECO:0000313" key="1">
    <source>
        <dbReference type="EMBL" id="KAK2729146.1"/>
    </source>
</evidence>
<gene>
    <name evidence="1" type="ORF">CKAH01_10459</name>
</gene>
<organism evidence="1 2">
    <name type="scientific">Colletotrichum kahawae</name>
    <name type="common">Coffee berry disease fungus</name>
    <dbReference type="NCBI Taxonomy" id="34407"/>
    <lineage>
        <taxon>Eukaryota</taxon>
        <taxon>Fungi</taxon>
        <taxon>Dikarya</taxon>
        <taxon>Ascomycota</taxon>
        <taxon>Pezizomycotina</taxon>
        <taxon>Sordariomycetes</taxon>
        <taxon>Hypocreomycetidae</taxon>
        <taxon>Glomerellales</taxon>
        <taxon>Glomerellaceae</taxon>
        <taxon>Colletotrichum</taxon>
        <taxon>Colletotrichum gloeosporioides species complex</taxon>
    </lineage>
</organism>
<protein>
    <submittedName>
        <fullName evidence="1">Uncharacterized protein</fullName>
    </submittedName>
</protein>
<evidence type="ECO:0000313" key="2">
    <source>
        <dbReference type="Proteomes" id="UP001281614"/>
    </source>
</evidence>
<reference evidence="1" key="1">
    <citation type="submission" date="2023-02" db="EMBL/GenBank/DDBJ databases">
        <title>Colletotrichum kahawae CIFC_Que2 genome sequencing and assembly.</title>
        <authorList>
            <person name="Baroncelli R."/>
        </authorList>
    </citation>
    <scope>NUCLEOTIDE SEQUENCE</scope>
    <source>
        <strain evidence="1">CIFC_Que2</strain>
    </source>
</reference>
<dbReference type="AlphaFoldDB" id="A0AAD9XX68"/>
<accession>A0AAD9XX68</accession>
<keyword evidence="2" id="KW-1185">Reference proteome</keyword>
<dbReference type="Proteomes" id="UP001281614">
    <property type="component" value="Unassembled WGS sequence"/>
</dbReference>
<sequence>MGTAPRDAAWLWDLAEAAGILCATSQRAHDRRLEVADALGENTRSEAIQRQVMTMIDSVRVYGEGQVLHTRRRPHKVADIWEVTVLVQPGKRLDLDIRGKVDVLLFEAAVKTDRDYTRDSAKSQYSGHIVFIKSCLRNHQLFQRPVFLDKSSGMRRRNATVKLTSEAIVEH</sequence>
<dbReference type="EMBL" id="VYYT01000832">
    <property type="protein sequence ID" value="KAK2729146.1"/>
    <property type="molecule type" value="Genomic_DNA"/>
</dbReference>